<reference evidence="5" key="1">
    <citation type="submission" date="2018-06" db="EMBL/GenBank/DDBJ databases">
        <authorList>
            <person name="Zhirakovskaya E."/>
        </authorList>
    </citation>
    <scope>NUCLEOTIDE SEQUENCE</scope>
</reference>
<dbReference type="Gene3D" id="3.30.70.1450">
    <property type="entry name" value="Regulator of K+ conductance, C-terminal domain"/>
    <property type="match status" value="1"/>
</dbReference>
<feature type="domain" description="RCK N-terminal" evidence="3">
    <location>
        <begin position="110"/>
        <end position="227"/>
    </location>
</feature>
<keyword evidence="5" id="KW-0813">Transport</keyword>
<dbReference type="InterPro" id="IPR036721">
    <property type="entry name" value="RCK_C_sf"/>
</dbReference>
<dbReference type="Pfam" id="PF07885">
    <property type="entry name" value="Ion_trans_2"/>
    <property type="match status" value="1"/>
</dbReference>
<dbReference type="PANTHER" id="PTHR43833:SF9">
    <property type="entry name" value="POTASSIUM CHANNEL PROTEIN YUGO-RELATED"/>
    <property type="match status" value="1"/>
</dbReference>
<dbReference type="AlphaFoldDB" id="A0A3B0UB87"/>
<dbReference type="Gene3D" id="1.10.287.70">
    <property type="match status" value="1"/>
</dbReference>
<keyword evidence="2" id="KW-0812">Transmembrane</keyword>
<dbReference type="PANTHER" id="PTHR43833">
    <property type="entry name" value="POTASSIUM CHANNEL PROTEIN 2-RELATED-RELATED"/>
    <property type="match status" value="1"/>
</dbReference>
<dbReference type="GO" id="GO:0008324">
    <property type="term" value="F:monoatomic cation transmembrane transporter activity"/>
    <property type="evidence" value="ECO:0007669"/>
    <property type="project" value="InterPro"/>
</dbReference>
<dbReference type="InterPro" id="IPR050721">
    <property type="entry name" value="Trk_Ktr_HKT_K-transport"/>
</dbReference>
<proteinExistence type="predicted"/>
<dbReference type="Pfam" id="PF02080">
    <property type="entry name" value="TrkA_C"/>
    <property type="match status" value="1"/>
</dbReference>
<dbReference type="GO" id="GO:0005886">
    <property type="term" value="C:plasma membrane"/>
    <property type="evidence" value="ECO:0007669"/>
    <property type="project" value="UniProtKB-SubCell"/>
</dbReference>
<keyword evidence="2" id="KW-0472">Membrane</keyword>
<keyword evidence="5" id="KW-0407">Ion channel</keyword>
<name>A0A3B0UB87_9ZZZZ</name>
<dbReference type="InterPro" id="IPR003148">
    <property type="entry name" value="RCK_N"/>
</dbReference>
<evidence type="ECO:0000256" key="1">
    <source>
        <dbReference type="ARBA" id="ARBA00004651"/>
    </source>
</evidence>
<evidence type="ECO:0000259" key="4">
    <source>
        <dbReference type="PROSITE" id="PS51202"/>
    </source>
</evidence>
<dbReference type="PROSITE" id="PS51201">
    <property type="entry name" value="RCK_N"/>
    <property type="match status" value="1"/>
</dbReference>
<protein>
    <submittedName>
        <fullName evidence="5">Potassium channel protein</fullName>
    </submittedName>
</protein>
<dbReference type="SUPFAM" id="SSF51735">
    <property type="entry name" value="NAD(P)-binding Rossmann-fold domains"/>
    <property type="match status" value="1"/>
</dbReference>
<dbReference type="GO" id="GO:0006813">
    <property type="term" value="P:potassium ion transport"/>
    <property type="evidence" value="ECO:0007669"/>
    <property type="project" value="InterPro"/>
</dbReference>
<evidence type="ECO:0000259" key="3">
    <source>
        <dbReference type="PROSITE" id="PS51201"/>
    </source>
</evidence>
<dbReference type="Gene3D" id="3.40.50.720">
    <property type="entry name" value="NAD(P)-binding Rossmann-like Domain"/>
    <property type="match status" value="1"/>
</dbReference>
<keyword evidence="2" id="KW-1133">Transmembrane helix</keyword>
<feature type="transmembrane region" description="Helical" evidence="2">
    <location>
        <begin position="36"/>
        <end position="52"/>
    </location>
</feature>
<evidence type="ECO:0000256" key="2">
    <source>
        <dbReference type="SAM" id="Phobius"/>
    </source>
</evidence>
<accession>A0A3B0UB87</accession>
<dbReference type="InterPro" id="IPR006037">
    <property type="entry name" value="RCK_C"/>
</dbReference>
<organism evidence="5">
    <name type="scientific">hydrothermal vent metagenome</name>
    <dbReference type="NCBI Taxonomy" id="652676"/>
    <lineage>
        <taxon>unclassified sequences</taxon>
        <taxon>metagenomes</taxon>
        <taxon>ecological metagenomes</taxon>
    </lineage>
</organism>
<dbReference type="EMBL" id="UOET01000149">
    <property type="protein sequence ID" value="VAW27708.1"/>
    <property type="molecule type" value="Genomic_DNA"/>
</dbReference>
<feature type="transmembrane region" description="Helical" evidence="2">
    <location>
        <begin position="64"/>
        <end position="82"/>
    </location>
</feature>
<comment type="subcellular location">
    <subcellularLocation>
        <location evidence="1">Cell membrane</location>
        <topology evidence="1">Multi-pass membrane protein</topology>
    </subcellularLocation>
</comment>
<sequence length="339" mass="37512">MRYFSQAPELVKAGIYVLILMITGTVGYMLIESYSLIDALYMTVITVSTVGFREIKPLSDPGKIFTIFIILSSLGVLAYFLSNLTQSLFKTQLSFFFGGNLKHLKHKKMENHIIVCGYGRNGSQVVQELTAFGEKIIVIDKDHELVVSKIAQPIQFIEGDSTEDQVLLQAGIGKARSLITTLPLDADNLFVVLTARTLNPDINIISRASSESAEKKLRMAGVNSVVMPERVGGAHMATLVAQPDVMEFMDHLNIHGDSPVQLMEIMCSDLPNNMLHKPIKEMELRKKTGANIIGYKTSAGEYILNPTPDTKLYPGSKIFVLGTKEQVEEMKKILNSTVL</sequence>
<dbReference type="Pfam" id="PF02254">
    <property type="entry name" value="TrkA_N"/>
    <property type="match status" value="1"/>
</dbReference>
<feature type="transmembrane region" description="Helical" evidence="2">
    <location>
        <begin position="12"/>
        <end position="30"/>
    </location>
</feature>
<dbReference type="SUPFAM" id="SSF116726">
    <property type="entry name" value="TrkA C-terminal domain-like"/>
    <property type="match status" value="1"/>
</dbReference>
<keyword evidence="5" id="KW-0406">Ion transport</keyword>
<feature type="domain" description="RCK C-terminal" evidence="4">
    <location>
        <begin position="249"/>
        <end position="336"/>
    </location>
</feature>
<dbReference type="SUPFAM" id="SSF81324">
    <property type="entry name" value="Voltage-gated potassium channels"/>
    <property type="match status" value="1"/>
</dbReference>
<dbReference type="InterPro" id="IPR036291">
    <property type="entry name" value="NAD(P)-bd_dom_sf"/>
</dbReference>
<gene>
    <name evidence="5" type="ORF">MNBD_BACTEROID07-1261</name>
</gene>
<dbReference type="PROSITE" id="PS51202">
    <property type="entry name" value="RCK_C"/>
    <property type="match status" value="1"/>
</dbReference>
<dbReference type="InterPro" id="IPR013099">
    <property type="entry name" value="K_chnl_dom"/>
</dbReference>
<evidence type="ECO:0000313" key="5">
    <source>
        <dbReference type="EMBL" id="VAW27708.1"/>
    </source>
</evidence>